<evidence type="ECO:0000313" key="5">
    <source>
        <dbReference type="Proteomes" id="UP000325517"/>
    </source>
</evidence>
<feature type="domain" description="Phospholipase/carboxylesterase/thioesterase" evidence="3">
    <location>
        <begin position="18"/>
        <end position="207"/>
    </location>
</feature>
<accession>A0A5J6SJP8</accession>
<sequence>MKSPFTYKHTAPQITGGKQPAIFLLHGMGSNEDDLPQLVTEFKKTHHIFSLRGPIVFKPGYAFFTTDEEDKPDRDIFDKVVTYIQSFIYEAIEEFDLNLDHIYVLGFSQGAVLAQTLALTMGSVVSGAVALSGYLPEFVKDEYSKHPVDHLNIFISHGDYDYVIPSQLSLESKNYFEAQGASVTFKTYEEGHGVTQENLRDLVLFLKEEN</sequence>
<evidence type="ECO:0000259" key="3">
    <source>
        <dbReference type="Pfam" id="PF02230"/>
    </source>
</evidence>
<name>A0A5J6SJP8_9BACI</name>
<evidence type="ECO:0000313" key="4">
    <source>
        <dbReference type="EMBL" id="QFF97643.1"/>
    </source>
</evidence>
<keyword evidence="2" id="KW-0378">Hydrolase</keyword>
<dbReference type="InterPro" id="IPR029058">
    <property type="entry name" value="AB_hydrolase_fold"/>
</dbReference>
<proteinExistence type="inferred from homology"/>
<protein>
    <submittedName>
        <fullName evidence="4">Esterase</fullName>
    </submittedName>
</protein>
<dbReference type="EMBL" id="CP031223">
    <property type="protein sequence ID" value="QFF97643.1"/>
    <property type="molecule type" value="Genomic_DNA"/>
</dbReference>
<dbReference type="PANTHER" id="PTHR10655">
    <property type="entry name" value="LYSOPHOSPHOLIPASE-RELATED"/>
    <property type="match status" value="1"/>
</dbReference>
<dbReference type="SUPFAM" id="SSF53474">
    <property type="entry name" value="alpha/beta-Hydrolases"/>
    <property type="match status" value="1"/>
</dbReference>
<dbReference type="KEGG" id="psyo:PB01_01810"/>
<comment type="similarity">
    <text evidence="1">Belongs to the AB hydrolase superfamily. AB hydrolase 2 family.</text>
</comment>
<organism evidence="4 5">
    <name type="scientific">Psychrobacillus glaciei</name>
    <dbReference type="NCBI Taxonomy" id="2283160"/>
    <lineage>
        <taxon>Bacteria</taxon>
        <taxon>Bacillati</taxon>
        <taxon>Bacillota</taxon>
        <taxon>Bacilli</taxon>
        <taxon>Bacillales</taxon>
        <taxon>Bacillaceae</taxon>
        <taxon>Psychrobacillus</taxon>
    </lineage>
</organism>
<dbReference type="Pfam" id="PF02230">
    <property type="entry name" value="Abhydrolase_2"/>
    <property type="match status" value="1"/>
</dbReference>
<dbReference type="Proteomes" id="UP000325517">
    <property type="component" value="Chromosome"/>
</dbReference>
<dbReference type="GO" id="GO:0016787">
    <property type="term" value="F:hydrolase activity"/>
    <property type="evidence" value="ECO:0007669"/>
    <property type="project" value="UniProtKB-KW"/>
</dbReference>
<dbReference type="AlphaFoldDB" id="A0A5J6SJP8"/>
<dbReference type="InterPro" id="IPR003140">
    <property type="entry name" value="PLipase/COase/thioEstase"/>
</dbReference>
<evidence type="ECO:0000256" key="2">
    <source>
        <dbReference type="ARBA" id="ARBA00022801"/>
    </source>
</evidence>
<dbReference type="OrthoDB" id="9795555at2"/>
<dbReference type="RefSeq" id="WP_151698588.1">
    <property type="nucleotide sequence ID" value="NZ_CP031223.1"/>
</dbReference>
<evidence type="ECO:0000256" key="1">
    <source>
        <dbReference type="ARBA" id="ARBA00006499"/>
    </source>
</evidence>
<dbReference type="InterPro" id="IPR050565">
    <property type="entry name" value="LYPA1-2/EST-like"/>
</dbReference>
<dbReference type="Gene3D" id="3.40.50.1820">
    <property type="entry name" value="alpha/beta hydrolase"/>
    <property type="match status" value="1"/>
</dbReference>
<keyword evidence="5" id="KW-1185">Reference proteome</keyword>
<reference evidence="4 5" key="1">
    <citation type="submission" date="2018-07" db="EMBL/GenBank/DDBJ databases">
        <title>Complete genome sequence of Psychrobacillus sp. PB01, isolated from iceberg, and comparative genome analysis of Psychrobacillus strains.</title>
        <authorList>
            <person name="Lee P.C."/>
        </authorList>
    </citation>
    <scope>NUCLEOTIDE SEQUENCE [LARGE SCALE GENOMIC DNA]</scope>
    <source>
        <strain evidence="4 5">PB01</strain>
    </source>
</reference>
<gene>
    <name evidence="4" type="ORF">PB01_01810</name>
</gene>
<dbReference type="PANTHER" id="PTHR10655:SF17">
    <property type="entry name" value="LYSOPHOSPHOLIPASE-LIKE PROTEIN 1"/>
    <property type="match status" value="1"/>
</dbReference>